<accession>A0A977KTZ7</accession>
<dbReference type="GO" id="GO:0003676">
    <property type="term" value="F:nucleic acid binding"/>
    <property type="evidence" value="ECO:0007669"/>
    <property type="project" value="InterPro"/>
</dbReference>
<dbReference type="AlphaFoldDB" id="A0A977KTZ7"/>
<dbReference type="Gene3D" id="3.40.1350.10">
    <property type="match status" value="1"/>
</dbReference>
<reference evidence="1" key="1">
    <citation type="submission" date="2021-04" db="EMBL/GenBank/DDBJ databases">
        <title>Genome sequence of Woronichinia naegeliana from Washington state freshwater lake bloom.</title>
        <authorList>
            <person name="Dreher T.W."/>
        </authorList>
    </citation>
    <scope>NUCLEOTIDE SEQUENCE</scope>
    <source>
        <strain evidence="1">WA131</strain>
    </source>
</reference>
<evidence type="ECO:0000313" key="1">
    <source>
        <dbReference type="EMBL" id="UXE59896.1"/>
    </source>
</evidence>
<dbReference type="KEGG" id="wna:KA717_30030"/>
<dbReference type="EMBL" id="CP073041">
    <property type="protein sequence ID" value="UXE59896.1"/>
    <property type="molecule type" value="Genomic_DNA"/>
</dbReference>
<proteinExistence type="predicted"/>
<name>A0A977KTZ7_9CYAN</name>
<sequence length="132" mass="15152">MGQKAKPNFLQVLARKVVREAIQQINDQKPEKIINKPLEGTEAFYRDRLAQKLGGKTEISTPVGRIDILTKTEVIEVKRSANWKSAIGQVKSYGQFYPKHHLRIHLFGKLTKTKLETIQSVCNSEQIHLTWE</sequence>
<protein>
    <submittedName>
        <fullName evidence="1">Uncharacterized protein</fullName>
    </submittedName>
</protein>
<gene>
    <name evidence="1" type="ORF">KA717_30030</name>
</gene>
<dbReference type="Proteomes" id="UP001065613">
    <property type="component" value="Chromosome"/>
</dbReference>
<organism evidence="1">
    <name type="scientific">Woronichinia naegeliana WA131</name>
    <dbReference type="NCBI Taxonomy" id="2824559"/>
    <lineage>
        <taxon>Bacteria</taxon>
        <taxon>Bacillati</taxon>
        <taxon>Cyanobacteriota</taxon>
        <taxon>Cyanophyceae</taxon>
        <taxon>Synechococcales</taxon>
        <taxon>Coelosphaeriaceae</taxon>
        <taxon>Woronichinia</taxon>
    </lineage>
</organism>
<dbReference type="InterPro" id="IPR011856">
    <property type="entry name" value="tRNA_endonuc-like_dom_sf"/>
</dbReference>